<dbReference type="GO" id="GO:0005886">
    <property type="term" value="C:plasma membrane"/>
    <property type="evidence" value="ECO:0007669"/>
    <property type="project" value="TreeGrafter"/>
</dbReference>
<evidence type="ECO:0000256" key="6">
    <source>
        <dbReference type="ARBA" id="ARBA00023251"/>
    </source>
</evidence>
<dbReference type="Proteomes" id="UP000260812">
    <property type="component" value="Unassembled WGS sequence"/>
</dbReference>
<dbReference type="GO" id="GO:0046677">
    <property type="term" value="P:response to antibiotic"/>
    <property type="evidence" value="ECO:0007669"/>
    <property type="project" value="UniProtKB-UniRule"/>
</dbReference>
<keyword evidence="5 8" id="KW-0378">Hydrolase</keyword>
<dbReference type="Proteomes" id="UP000261166">
    <property type="component" value="Unassembled WGS sequence"/>
</dbReference>
<dbReference type="EC" id="3.5.2.6" evidence="3 8"/>
<reference evidence="12 15" key="1">
    <citation type="submission" date="2018-08" db="EMBL/GenBank/DDBJ databases">
        <title>A genome reference for cultivated species of the human gut microbiota.</title>
        <authorList>
            <person name="Zou Y."/>
            <person name="Xue W."/>
            <person name="Luo G."/>
        </authorList>
    </citation>
    <scope>NUCLEOTIDE SEQUENCE [LARGE SCALE GENOMIC DNA]</scope>
    <source>
        <strain evidence="13 15">AF26-4BH</strain>
        <strain evidence="12">TF05-5AC</strain>
    </source>
</reference>
<evidence type="ECO:0000256" key="7">
    <source>
        <dbReference type="PIRSR" id="PIRSR602137-50"/>
    </source>
</evidence>
<comment type="similarity">
    <text evidence="2 8">Belongs to the class-D beta-lactamase family.</text>
</comment>
<dbReference type="GO" id="GO:0008800">
    <property type="term" value="F:beta-lactamase activity"/>
    <property type="evidence" value="ECO:0007669"/>
    <property type="project" value="UniProtKB-UniRule"/>
</dbReference>
<evidence type="ECO:0000259" key="11">
    <source>
        <dbReference type="Pfam" id="PF00905"/>
    </source>
</evidence>
<dbReference type="Gene3D" id="3.40.710.10">
    <property type="entry name" value="DD-peptidase/beta-lactamase superfamily"/>
    <property type="match status" value="1"/>
</dbReference>
<dbReference type="PANTHER" id="PTHR30627:SF6">
    <property type="entry name" value="BETA-LACTAMASE YBXI-RELATED"/>
    <property type="match status" value="1"/>
</dbReference>
<keyword evidence="14" id="KW-1185">Reference proteome</keyword>
<evidence type="ECO:0000313" key="13">
    <source>
        <dbReference type="EMBL" id="RGE69374.1"/>
    </source>
</evidence>
<dbReference type="PROSITE" id="PS51257">
    <property type="entry name" value="PROKAR_LIPOPROTEIN"/>
    <property type="match status" value="1"/>
</dbReference>
<dbReference type="InterPro" id="IPR050515">
    <property type="entry name" value="Beta-lactam/transpept"/>
</dbReference>
<comment type="caution">
    <text evidence="12">The sequence shown here is derived from an EMBL/GenBank/DDBJ whole genome shotgun (WGS) entry which is preliminary data.</text>
</comment>
<feature type="domain" description="Penicillin-binding protein transpeptidase" evidence="11">
    <location>
        <begin position="100"/>
        <end position="320"/>
    </location>
</feature>
<gene>
    <name evidence="13" type="ORF">DWY69_17135</name>
    <name evidence="12" type="ORF">DXC51_15855</name>
</gene>
<evidence type="ECO:0000256" key="8">
    <source>
        <dbReference type="RuleBase" id="RU361140"/>
    </source>
</evidence>
<accession>A0A3E3I2I7</accession>
<dbReference type="PANTHER" id="PTHR30627">
    <property type="entry name" value="PEPTIDOGLYCAN D,D-TRANSPEPTIDASE"/>
    <property type="match status" value="1"/>
</dbReference>
<feature type="modified residue" description="N6-carboxylysine" evidence="7">
    <location>
        <position position="128"/>
    </location>
</feature>
<dbReference type="GO" id="GO:0008658">
    <property type="term" value="F:penicillin binding"/>
    <property type="evidence" value="ECO:0007669"/>
    <property type="project" value="InterPro"/>
</dbReference>
<dbReference type="OrthoDB" id="9762883at2"/>
<evidence type="ECO:0000256" key="9">
    <source>
        <dbReference type="SAM" id="MobiDB-lite"/>
    </source>
</evidence>
<evidence type="ECO:0000256" key="3">
    <source>
        <dbReference type="ARBA" id="ARBA00012865"/>
    </source>
</evidence>
<keyword evidence="4 10" id="KW-0732">Signal</keyword>
<dbReference type="GO" id="GO:0017001">
    <property type="term" value="P:antibiotic catabolic process"/>
    <property type="evidence" value="ECO:0007669"/>
    <property type="project" value="InterPro"/>
</dbReference>
<name>A0A3E3I2I7_9FIRM</name>
<dbReference type="EMBL" id="QVLV01000010">
    <property type="protein sequence ID" value="RGE58875.1"/>
    <property type="molecule type" value="Genomic_DNA"/>
</dbReference>
<evidence type="ECO:0000256" key="5">
    <source>
        <dbReference type="ARBA" id="ARBA00022801"/>
    </source>
</evidence>
<keyword evidence="6 8" id="KW-0046">Antibiotic resistance</keyword>
<dbReference type="AlphaFoldDB" id="A0A3E3I2I7"/>
<evidence type="ECO:0000313" key="12">
    <source>
        <dbReference type="EMBL" id="RGE58875.1"/>
    </source>
</evidence>
<evidence type="ECO:0000256" key="4">
    <source>
        <dbReference type="ARBA" id="ARBA00022729"/>
    </source>
</evidence>
<feature type="signal peptide" evidence="10">
    <location>
        <begin position="1"/>
        <end position="23"/>
    </location>
</feature>
<organism evidence="12 14">
    <name type="scientific">Eisenbergiella massiliensis</name>
    <dbReference type="NCBI Taxonomy" id="1720294"/>
    <lineage>
        <taxon>Bacteria</taxon>
        <taxon>Bacillati</taxon>
        <taxon>Bacillota</taxon>
        <taxon>Clostridia</taxon>
        <taxon>Lachnospirales</taxon>
        <taxon>Lachnospiraceae</taxon>
        <taxon>Eisenbergiella</taxon>
    </lineage>
</organism>
<feature type="active site" description="Acyl-ester intermediate" evidence="7">
    <location>
        <position position="125"/>
    </location>
</feature>
<evidence type="ECO:0000256" key="1">
    <source>
        <dbReference type="ARBA" id="ARBA00001526"/>
    </source>
</evidence>
<dbReference type="PROSITE" id="PS00337">
    <property type="entry name" value="BETA_LACTAMASE_D"/>
    <property type="match status" value="1"/>
</dbReference>
<comment type="catalytic activity">
    <reaction evidence="1 8">
        <text>a beta-lactam + H2O = a substituted beta-amino acid</text>
        <dbReference type="Rhea" id="RHEA:20401"/>
        <dbReference type="ChEBI" id="CHEBI:15377"/>
        <dbReference type="ChEBI" id="CHEBI:35627"/>
        <dbReference type="ChEBI" id="CHEBI:140347"/>
        <dbReference type="EC" id="3.5.2.6"/>
    </reaction>
</comment>
<dbReference type="InterPro" id="IPR001460">
    <property type="entry name" value="PCN-bd_Tpept"/>
</dbReference>
<dbReference type="GeneID" id="97988302"/>
<sequence length="322" mass="35387">MSKRGKSKRSHRCAVFLSVVLCAGLFTGCGDKKAVEISTGSTAAEKDVRDPYDGQSIDEQPNITETDTPPAEPHQASLENAAQENVDYSETFGGLNGCAVVFDPQEQVCRFYNKTLCETAVSPCSTFKIVSALMGLKYHVLENENSTMGYDGTQYGNAAWNQDLSLKDAFQSSCVWYFRKVIDQVGQERVKEELTALDYGNCNISEWAGSGINPGEELNGFWLASSLKISPYEQVRVLSDIFEGRTGFSPEHVKIVKNIMSADGGGIYGKTGTGTKGQAWFVGFSESEEKRTYFAVYLEDTDNREQVSSKKAKEIALKIIGQ</sequence>
<dbReference type="SUPFAM" id="SSF56601">
    <property type="entry name" value="beta-lactamase/transpeptidase-like"/>
    <property type="match status" value="1"/>
</dbReference>
<dbReference type="RefSeq" id="WP_025487388.1">
    <property type="nucleotide sequence ID" value="NZ_JBKUNB010000009.1"/>
</dbReference>
<dbReference type="InterPro" id="IPR002137">
    <property type="entry name" value="Beta-lactam_class-D_AS"/>
</dbReference>
<protein>
    <recommendedName>
        <fullName evidence="3 8">Beta-lactamase</fullName>
        <ecNumber evidence="3 8">3.5.2.6</ecNumber>
    </recommendedName>
</protein>
<evidence type="ECO:0000256" key="2">
    <source>
        <dbReference type="ARBA" id="ARBA00007898"/>
    </source>
</evidence>
<feature type="region of interest" description="Disordered" evidence="9">
    <location>
        <begin position="45"/>
        <end position="76"/>
    </location>
</feature>
<evidence type="ECO:0000313" key="15">
    <source>
        <dbReference type="Proteomes" id="UP000261166"/>
    </source>
</evidence>
<dbReference type="GO" id="GO:0071555">
    <property type="term" value="P:cell wall organization"/>
    <property type="evidence" value="ECO:0007669"/>
    <property type="project" value="TreeGrafter"/>
</dbReference>
<dbReference type="EMBL" id="QVLU01000016">
    <property type="protein sequence ID" value="RGE69374.1"/>
    <property type="molecule type" value="Genomic_DNA"/>
</dbReference>
<feature type="chain" id="PRO_5038303281" description="Beta-lactamase" evidence="10">
    <location>
        <begin position="24"/>
        <end position="322"/>
    </location>
</feature>
<evidence type="ECO:0000313" key="14">
    <source>
        <dbReference type="Proteomes" id="UP000260812"/>
    </source>
</evidence>
<dbReference type="InterPro" id="IPR012338">
    <property type="entry name" value="Beta-lactam/transpept-like"/>
</dbReference>
<dbReference type="Pfam" id="PF00905">
    <property type="entry name" value="Transpeptidase"/>
    <property type="match status" value="1"/>
</dbReference>
<evidence type="ECO:0000256" key="10">
    <source>
        <dbReference type="SAM" id="SignalP"/>
    </source>
</evidence>
<proteinExistence type="inferred from homology"/>
<feature type="compositionally biased region" description="Polar residues" evidence="9">
    <location>
        <begin position="57"/>
        <end position="67"/>
    </location>
</feature>